<dbReference type="Proteomes" id="UP000320475">
    <property type="component" value="Unassembled WGS sequence"/>
</dbReference>
<evidence type="ECO:0000313" key="3">
    <source>
        <dbReference type="EMBL" id="TPX48423.1"/>
    </source>
</evidence>
<dbReference type="InterPro" id="IPR006439">
    <property type="entry name" value="HAD-SF_hydro_IA"/>
</dbReference>
<dbReference type="Pfam" id="PF00702">
    <property type="entry name" value="Hydrolase"/>
    <property type="match status" value="1"/>
</dbReference>
<evidence type="ECO:0000313" key="6">
    <source>
        <dbReference type="Proteomes" id="UP000317494"/>
    </source>
</evidence>
<dbReference type="NCBIfam" id="TIGR01993">
    <property type="entry name" value="Pyr-5-nucltdase"/>
    <property type="match status" value="1"/>
</dbReference>
<organism evidence="3 6">
    <name type="scientific">Synchytrium endobioticum</name>
    <dbReference type="NCBI Taxonomy" id="286115"/>
    <lineage>
        <taxon>Eukaryota</taxon>
        <taxon>Fungi</taxon>
        <taxon>Fungi incertae sedis</taxon>
        <taxon>Chytridiomycota</taxon>
        <taxon>Chytridiomycota incertae sedis</taxon>
        <taxon>Chytridiomycetes</taxon>
        <taxon>Synchytriales</taxon>
        <taxon>Synchytriaceae</taxon>
        <taxon>Synchytrium</taxon>
    </lineage>
</organism>
<protein>
    <recommendedName>
        <fullName evidence="8">Pyrimidine 5'-nucleotidase</fullName>
    </recommendedName>
</protein>
<evidence type="ECO:0000256" key="1">
    <source>
        <dbReference type="SAM" id="SignalP"/>
    </source>
</evidence>
<dbReference type="EMBL" id="QEAN01000100">
    <property type="protein sequence ID" value="TPX48423.1"/>
    <property type="molecule type" value="Genomic_DNA"/>
</dbReference>
<dbReference type="GO" id="GO:0006206">
    <property type="term" value="P:pyrimidine nucleobase metabolic process"/>
    <property type="evidence" value="ECO:0007669"/>
    <property type="project" value="TreeGrafter"/>
</dbReference>
<comment type="caution">
    <text evidence="3">The sequence shown here is derived from an EMBL/GenBank/DDBJ whole genome shotgun (WGS) entry which is preliminary data.</text>
</comment>
<keyword evidence="6" id="KW-1185">Reference proteome</keyword>
<evidence type="ECO:0000313" key="7">
    <source>
        <dbReference type="Proteomes" id="UP000320475"/>
    </source>
</evidence>
<dbReference type="InterPro" id="IPR010237">
    <property type="entry name" value="Pyr-5-nucltdase"/>
</dbReference>
<dbReference type="SFLD" id="SFLDG01132">
    <property type="entry name" value="C1.5.3:_5'-Nucleotidase_Like"/>
    <property type="match status" value="1"/>
</dbReference>
<dbReference type="STRING" id="286115.A0A507DA36"/>
<dbReference type="InterPro" id="IPR023214">
    <property type="entry name" value="HAD_sf"/>
</dbReference>
<feature type="signal peptide" evidence="1">
    <location>
        <begin position="1"/>
        <end position="19"/>
    </location>
</feature>
<dbReference type="EMBL" id="QEAN01000100">
    <property type="protein sequence ID" value="TPX48434.1"/>
    <property type="molecule type" value="Genomic_DNA"/>
</dbReference>
<dbReference type="AlphaFoldDB" id="A0A507DA36"/>
<evidence type="ECO:0000313" key="5">
    <source>
        <dbReference type="EMBL" id="TPX48434.1"/>
    </source>
</evidence>
<dbReference type="PANTHER" id="PTHR47438">
    <property type="entry name" value="PHOSPHATE METABOLISM PROTEIN 8-RELATED"/>
    <property type="match status" value="1"/>
</dbReference>
<gene>
    <name evidence="2" type="ORF">SeLEV6574_g02890</name>
    <name evidence="5" type="ORF">SeMB42_g02997</name>
    <name evidence="3" type="ORF">SeMB42_g03001</name>
    <name evidence="4" type="ORF">SeMB42_g03005</name>
</gene>
<dbReference type="EMBL" id="QEAN01000100">
    <property type="protein sequence ID" value="TPX48427.1"/>
    <property type="molecule type" value="Genomic_DNA"/>
</dbReference>
<dbReference type="VEuPathDB" id="FungiDB:SeMB42_g02997"/>
<reference evidence="6 7" key="1">
    <citation type="journal article" date="2019" name="Sci. Rep.">
        <title>Comparative genomics of chytrid fungi reveal insights into the obligate biotrophic and pathogenic lifestyle of Synchytrium endobioticum.</title>
        <authorList>
            <person name="van de Vossenberg B.T.L.H."/>
            <person name="Warris S."/>
            <person name="Nguyen H.D.T."/>
            <person name="van Gent-Pelzer M.P.E."/>
            <person name="Joly D.L."/>
            <person name="van de Geest H.C."/>
            <person name="Bonants P.J.M."/>
            <person name="Smith D.S."/>
            <person name="Levesque C.A."/>
            <person name="van der Lee T.A.J."/>
        </authorList>
    </citation>
    <scope>NUCLEOTIDE SEQUENCE [LARGE SCALE GENOMIC DNA]</scope>
    <source>
        <strain evidence="2 7">LEV6574</strain>
        <strain evidence="3 6">MB42</strain>
    </source>
</reference>
<dbReference type="Gene3D" id="1.10.150.450">
    <property type="match status" value="1"/>
</dbReference>
<dbReference type="SFLD" id="SFLDG01129">
    <property type="entry name" value="C1.5:_HAD__Beta-PGM__Phosphata"/>
    <property type="match status" value="1"/>
</dbReference>
<evidence type="ECO:0000313" key="2">
    <source>
        <dbReference type="EMBL" id="TPX46984.1"/>
    </source>
</evidence>
<dbReference type="GO" id="GO:0008252">
    <property type="term" value="F:nucleotidase activity"/>
    <property type="evidence" value="ECO:0007669"/>
    <property type="project" value="TreeGrafter"/>
</dbReference>
<dbReference type="OrthoDB" id="1065058at2759"/>
<dbReference type="VEuPathDB" id="FungiDB:SeMB42_g03005"/>
<dbReference type="GO" id="GO:0009166">
    <property type="term" value="P:nucleotide catabolic process"/>
    <property type="evidence" value="ECO:0007669"/>
    <property type="project" value="TreeGrafter"/>
</dbReference>
<dbReference type="Proteomes" id="UP000317494">
    <property type="component" value="Unassembled WGS sequence"/>
</dbReference>
<dbReference type="InterPro" id="IPR036412">
    <property type="entry name" value="HAD-like_sf"/>
</dbReference>
<dbReference type="SUPFAM" id="SSF56784">
    <property type="entry name" value="HAD-like"/>
    <property type="match status" value="1"/>
</dbReference>
<dbReference type="PANTHER" id="PTHR47438:SF1">
    <property type="entry name" value="PHOSPHATE METABOLISM PROTEIN 8-RELATED"/>
    <property type="match status" value="1"/>
</dbReference>
<feature type="chain" id="PRO_5036131035" description="Pyrimidine 5'-nucleotidase" evidence="1">
    <location>
        <begin position="20"/>
        <end position="255"/>
    </location>
</feature>
<dbReference type="NCBIfam" id="TIGR01509">
    <property type="entry name" value="HAD-SF-IA-v3"/>
    <property type="match status" value="1"/>
</dbReference>
<dbReference type="EMBL" id="QEAM01000088">
    <property type="protein sequence ID" value="TPX46984.1"/>
    <property type="molecule type" value="Genomic_DNA"/>
</dbReference>
<sequence length="255" mass="29293">MPGLLLPLLLADLLLACLGYKPKRPHPDIPVLFLDIDNTLYHPNSGISFLMGRNIDCYFRKHLTHMTDLERNRLHSQYFMEYGLSVRGLILHHQVDPYDFEREVDSCLPLEHLIFPDERLRRMLLHCKGPRLWAFTNAGLYHASRVLHILGIQDLIEGITWCDYGAPENEWTCKPDPKSFEKAMKEAGQPDPSKCFLVDDSPKNCTAAMTLDWAGSIYVMHDKERDQGVGTAQIRSIYDLPRALPQFWVGSKTET</sequence>
<name>A0A507DA36_9FUNG</name>
<dbReference type="InterPro" id="IPR052791">
    <property type="entry name" value="SSM1_domain"/>
</dbReference>
<dbReference type="SFLD" id="SFLDS00003">
    <property type="entry name" value="Haloacid_Dehalogenase"/>
    <property type="match status" value="1"/>
</dbReference>
<dbReference type="VEuPathDB" id="FungiDB:SeMB42_g03001"/>
<keyword evidence="1" id="KW-0732">Signal</keyword>
<evidence type="ECO:0000313" key="4">
    <source>
        <dbReference type="EMBL" id="TPX48427.1"/>
    </source>
</evidence>
<proteinExistence type="predicted"/>
<evidence type="ECO:0008006" key="8">
    <source>
        <dbReference type="Google" id="ProtNLM"/>
    </source>
</evidence>
<dbReference type="Gene3D" id="3.40.50.1000">
    <property type="entry name" value="HAD superfamily/HAD-like"/>
    <property type="match status" value="1"/>
</dbReference>
<accession>A0A507DA36</accession>